<keyword evidence="2" id="KW-1185">Reference proteome</keyword>
<protein>
    <submittedName>
        <fullName evidence="1">Uncharacterized protein</fullName>
    </submittedName>
</protein>
<dbReference type="AlphaFoldDB" id="A0A2V3IFW6"/>
<dbReference type="EMBL" id="NBIV01000363">
    <property type="protein sequence ID" value="PXF40070.1"/>
    <property type="molecule type" value="Genomic_DNA"/>
</dbReference>
<accession>A0A2V3IFW6</accession>
<organism evidence="1 2">
    <name type="scientific">Gracilariopsis chorda</name>
    <dbReference type="NCBI Taxonomy" id="448386"/>
    <lineage>
        <taxon>Eukaryota</taxon>
        <taxon>Rhodophyta</taxon>
        <taxon>Florideophyceae</taxon>
        <taxon>Rhodymeniophycidae</taxon>
        <taxon>Gracilariales</taxon>
        <taxon>Gracilariaceae</taxon>
        <taxon>Gracilariopsis</taxon>
    </lineage>
</organism>
<name>A0A2V3IFW6_9FLOR</name>
<reference evidence="1 2" key="1">
    <citation type="journal article" date="2018" name="Mol. Biol. Evol.">
        <title>Analysis of the draft genome of the red seaweed Gracilariopsis chorda provides insights into genome size evolution in Rhodophyta.</title>
        <authorList>
            <person name="Lee J."/>
            <person name="Yang E.C."/>
            <person name="Graf L."/>
            <person name="Yang J.H."/>
            <person name="Qiu H."/>
            <person name="Zel Zion U."/>
            <person name="Chan C.X."/>
            <person name="Stephens T.G."/>
            <person name="Weber A.P.M."/>
            <person name="Boo G.H."/>
            <person name="Boo S.M."/>
            <person name="Kim K.M."/>
            <person name="Shin Y."/>
            <person name="Jung M."/>
            <person name="Lee S.J."/>
            <person name="Yim H.S."/>
            <person name="Lee J.H."/>
            <person name="Bhattacharya D."/>
            <person name="Yoon H.S."/>
        </authorList>
    </citation>
    <scope>NUCLEOTIDE SEQUENCE [LARGE SCALE GENOMIC DNA]</scope>
    <source>
        <strain evidence="1 2">SKKU-2015</strain>
        <tissue evidence="1">Whole body</tissue>
    </source>
</reference>
<comment type="caution">
    <text evidence="1">The sequence shown here is derived from an EMBL/GenBank/DDBJ whole genome shotgun (WGS) entry which is preliminary data.</text>
</comment>
<sequence>MVYLYTLSGKYLCYAISTALSENVQSVISLSLGEGLPLKSKQRKNMLAEVEKTFAAKMNDYRNGTWNLSDEIGAIPARLWASYILDRASNWQLTTWKAAAVAQESKIMDHFTVNNTFDLLLCK</sequence>
<dbReference type="Proteomes" id="UP000247409">
    <property type="component" value="Unassembled WGS sequence"/>
</dbReference>
<gene>
    <name evidence="1" type="ORF">BWQ96_10221</name>
</gene>
<evidence type="ECO:0000313" key="2">
    <source>
        <dbReference type="Proteomes" id="UP000247409"/>
    </source>
</evidence>
<proteinExistence type="predicted"/>
<evidence type="ECO:0000313" key="1">
    <source>
        <dbReference type="EMBL" id="PXF40070.1"/>
    </source>
</evidence>